<dbReference type="Pfam" id="PF00069">
    <property type="entry name" value="Pkinase"/>
    <property type="match status" value="1"/>
</dbReference>
<evidence type="ECO:0000256" key="12">
    <source>
        <dbReference type="ARBA" id="ARBA00023242"/>
    </source>
</evidence>
<keyword evidence="5 16" id="KW-0723">Serine/threonine-protein kinase</keyword>
<keyword evidence="6" id="KW-0597">Phosphoprotein</keyword>
<dbReference type="AlphaFoldDB" id="A0A3Q1GFZ0"/>
<accession>A0A3Q1GFZ0</accession>
<evidence type="ECO:0000259" key="18">
    <source>
        <dbReference type="PROSITE" id="PS50011"/>
    </source>
</evidence>
<feature type="compositionally biased region" description="Polar residues" evidence="17">
    <location>
        <begin position="15"/>
        <end position="24"/>
    </location>
</feature>
<dbReference type="RefSeq" id="XP_022061681.1">
    <property type="nucleotide sequence ID" value="XM_022205989.2"/>
</dbReference>
<dbReference type="Proteomes" id="UP000257200">
    <property type="component" value="Unplaced"/>
</dbReference>
<feature type="region of interest" description="Disordered" evidence="17">
    <location>
        <begin position="451"/>
        <end position="495"/>
    </location>
</feature>
<dbReference type="GeneTree" id="ENSGT00940000154890"/>
<dbReference type="Ensembl" id="ENSAPOT00000003773.1">
    <property type="protein sequence ID" value="ENSAPOP00000026412.1"/>
    <property type="gene ID" value="ENSAPOG00000010216.1"/>
</dbReference>
<evidence type="ECO:0000256" key="1">
    <source>
        <dbReference type="ARBA" id="ARBA00004123"/>
    </source>
</evidence>
<comment type="catalytic activity">
    <reaction evidence="14">
        <text>L-seryl-[protein] + ATP = O-phospho-L-seryl-[protein] + ADP + H(+)</text>
        <dbReference type="Rhea" id="RHEA:17989"/>
        <dbReference type="Rhea" id="RHEA-COMP:9863"/>
        <dbReference type="Rhea" id="RHEA-COMP:11604"/>
        <dbReference type="ChEBI" id="CHEBI:15378"/>
        <dbReference type="ChEBI" id="CHEBI:29999"/>
        <dbReference type="ChEBI" id="CHEBI:30616"/>
        <dbReference type="ChEBI" id="CHEBI:83421"/>
        <dbReference type="ChEBI" id="CHEBI:456216"/>
        <dbReference type="EC" id="2.7.11.17"/>
    </reaction>
</comment>
<feature type="binding site" evidence="15">
    <location>
        <position position="147"/>
    </location>
    <ligand>
        <name>ATP</name>
        <dbReference type="ChEBI" id="CHEBI:30616"/>
    </ligand>
</feature>
<dbReference type="Gene3D" id="3.30.200.20">
    <property type="entry name" value="Phosphorylase Kinase, domain 1"/>
    <property type="match status" value="1"/>
</dbReference>
<dbReference type="SUPFAM" id="SSF56112">
    <property type="entry name" value="Protein kinase-like (PK-like)"/>
    <property type="match status" value="1"/>
</dbReference>
<evidence type="ECO:0000256" key="11">
    <source>
        <dbReference type="ARBA" id="ARBA00022860"/>
    </source>
</evidence>
<evidence type="ECO:0000313" key="19">
    <source>
        <dbReference type="Ensembl" id="ENSAPOP00000026412.1"/>
    </source>
</evidence>
<dbReference type="GeneID" id="110959209"/>
<keyword evidence="8 15" id="KW-0547">Nucleotide-binding</keyword>
<keyword evidence="9" id="KW-0418">Kinase</keyword>
<evidence type="ECO:0000256" key="2">
    <source>
        <dbReference type="ARBA" id="ARBA00004496"/>
    </source>
</evidence>
<dbReference type="GO" id="GO:0005516">
    <property type="term" value="F:calmodulin binding"/>
    <property type="evidence" value="ECO:0007669"/>
    <property type="project" value="UniProtKB-KW"/>
</dbReference>
<comment type="subcellular location">
    <subcellularLocation>
        <location evidence="2">Cytoplasm</location>
    </subcellularLocation>
    <subcellularLocation>
        <location evidence="1">Nucleus</location>
    </subcellularLocation>
</comment>
<evidence type="ECO:0000256" key="9">
    <source>
        <dbReference type="ARBA" id="ARBA00022777"/>
    </source>
</evidence>
<keyword evidence="12" id="KW-0539">Nucleus</keyword>
<dbReference type="GO" id="GO:0061762">
    <property type="term" value="P:CAMKK-AMPK signaling cascade"/>
    <property type="evidence" value="ECO:0007669"/>
    <property type="project" value="TreeGrafter"/>
</dbReference>
<evidence type="ECO:0000256" key="17">
    <source>
        <dbReference type="SAM" id="MobiDB-lite"/>
    </source>
</evidence>
<dbReference type="GO" id="GO:0004683">
    <property type="term" value="F:calcium/calmodulin-dependent protein kinase activity"/>
    <property type="evidence" value="ECO:0007669"/>
    <property type="project" value="UniProtKB-EC"/>
</dbReference>
<dbReference type="PROSITE" id="PS50011">
    <property type="entry name" value="PROTEIN_KINASE_DOM"/>
    <property type="match status" value="1"/>
</dbReference>
<keyword evidence="7" id="KW-0808">Transferase</keyword>
<evidence type="ECO:0000256" key="16">
    <source>
        <dbReference type="RuleBase" id="RU000304"/>
    </source>
</evidence>
<dbReference type="InterPro" id="IPR017441">
    <property type="entry name" value="Protein_kinase_ATP_BS"/>
</dbReference>
<dbReference type="GO" id="GO:0005654">
    <property type="term" value="C:nucleoplasm"/>
    <property type="evidence" value="ECO:0007669"/>
    <property type="project" value="UniProtKB-ARBA"/>
</dbReference>
<dbReference type="PROSITE" id="PS00108">
    <property type="entry name" value="PROTEIN_KINASE_ST"/>
    <property type="match status" value="1"/>
</dbReference>
<dbReference type="Gene3D" id="1.10.510.10">
    <property type="entry name" value="Transferase(Phosphotransferase) domain 1"/>
    <property type="match status" value="1"/>
</dbReference>
<feature type="compositionally biased region" description="Polar residues" evidence="17">
    <location>
        <begin position="39"/>
        <end position="52"/>
    </location>
</feature>
<reference evidence="19" key="2">
    <citation type="submission" date="2025-09" db="UniProtKB">
        <authorList>
            <consortium name="Ensembl"/>
        </authorList>
    </citation>
    <scope>IDENTIFICATION</scope>
</reference>
<keyword evidence="11" id="KW-0112">Calmodulin-binding</keyword>
<dbReference type="FunFam" id="3.30.200.20:FF:000429">
    <property type="entry name" value="Calcium/calmodulin-dependent protein kinase kinase"/>
    <property type="match status" value="1"/>
</dbReference>
<comment type="similarity">
    <text evidence="16">Belongs to the protein kinase superfamily.</text>
</comment>
<feature type="compositionally biased region" description="Acidic residues" evidence="17">
    <location>
        <begin position="484"/>
        <end position="495"/>
    </location>
</feature>
<evidence type="ECO:0000256" key="7">
    <source>
        <dbReference type="ARBA" id="ARBA00022679"/>
    </source>
</evidence>
<evidence type="ECO:0000256" key="14">
    <source>
        <dbReference type="ARBA" id="ARBA00047430"/>
    </source>
</evidence>
<dbReference type="PANTHER" id="PTHR43895">
    <property type="entry name" value="CALCIUM/CALMODULIN-DEPENDENT PROTEIN KINASE KINASE-RELATED"/>
    <property type="match status" value="1"/>
</dbReference>
<dbReference type="PANTHER" id="PTHR43895:SF26">
    <property type="entry name" value="CALCIUM_CALMODULIN DEPENDENT PROTEIN KINASE KINASE 1"/>
    <property type="match status" value="1"/>
</dbReference>
<organism evidence="19 20">
    <name type="scientific">Acanthochromis polyacanthus</name>
    <name type="common">spiny chromis</name>
    <dbReference type="NCBI Taxonomy" id="80966"/>
    <lineage>
        <taxon>Eukaryota</taxon>
        <taxon>Metazoa</taxon>
        <taxon>Chordata</taxon>
        <taxon>Craniata</taxon>
        <taxon>Vertebrata</taxon>
        <taxon>Euteleostomi</taxon>
        <taxon>Actinopterygii</taxon>
        <taxon>Neopterygii</taxon>
        <taxon>Teleostei</taxon>
        <taxon>Neoteleostei</taxon>
        <taxon>Acanthomorphata</taxon>
        <taxon>Ovalentaria</taxon>
        <taxon>Pomacentridae</taxon>
        <taxon>Acanthochromis</taxon>
    </lineage>
</organism>
<evidence type="ECO:0000256" key="4">
    <source>
        <dbReference type="ARBA" id="ARBA00022490"/>
    </source>
</evidence>
<dbReference type="GO" id="GO:0005524">
    <property type="term" value="F:ATP binding"/>
    <property type="evidence" value="ECO:0007669"/>
    <property type="project" value="UniProtKB-UniRule"/>
</dbReference>
<dbReference type="SMART" id="SM00220">
    <property type="entry name" value="S_TKc"/>
    <property type="match status" value="1"/>
</dbReference>
<comment type="catalytic activity">
    <reaction evidence="13">
        <text>L-threonyl-[protein] + ATP = O-phospho-L-threonyl-[protein] + ADP + H(+)</text>
        <dbReference type="Rhea" id="RHEA:46608"/>
        <dbReference type="Rhea" id="RHEA-COMP:11060"/>
        <dbReference type="Rhea" id="RHEA-COMP:11605"/>
        <dbReference type="ChEBI" id="CHEBI:15378"/>
        <dbReference type="ChEBI" id="CHEBI:30013"/>
        <dbReference type="ChEBI" id="CHEBI:30616"/>
        <dbReference type="ChEBI" id="CHEBI:61977"/>
        <dbReference type="ChEBI" id="CHEBI:456216"/>
        <dbReference type="EC" id="2.7.11.17"/>
    </reaction>
</comment>
<feature type="compositionally biased region" description="Basic residues" evidence="17">
    <location>
        <begin position="56"/>
        <end position="67"/>
    </location>
</feature>
<evidence type="ECO:0000256" key="13">
    <source>
        <dbReference type="ARBA" id="ARBA00047307"/>
    </source>
</evidence>
<feature type="domain" description="Protein kinase" evidence="18">
    <location>
        <begin position="118"/>
        <end position="399"/>
    </location>
</feature>
<dbReference type="EC" id="2.7.11.17" evidence="3"/>
<name>A0A3Q1GFZ0_9TELE</name>
<protein>
    <recommendedName>
        <fullName evidence="3">calcium/calmodulin-dependent protein kinase</fullName>
        <ecNumber evidence="3">2.7.11.17</ecNumber>
    </recommendedName>
</protein>
<evidence type="ECO:0000256" key="15">
    <source>
        <dbReference type="PROSITE-ProRule" id="PRU10141"/>
    </source>
</evidence>
<evidence type="ECO:0000256" key="5">
    <source>
        <dbReference type="ARBA" id="ARBA00022527"/>
    </source>
</evidence>
<keyword evidence="4" id="KW-0963">Cytoplasm</keyword>
<evidence type="ECO:0000256" key="10">
    <source>
        <dbReference type="ARBA" id="ARBA00022840"/>
    </source>
</evidence>
<dbReference type="InterPro" id="IPR008271">
    <property type="entry name" value="Ser/Thr_kinase_AS"/>
</dbReference>
<evidence type="ECO:0000256" key="6">
    <source>
        <dbReference type="ARBA" id="ARBA00022553"/>
    </source>
</evidence>
<dbReference type="InterPro" id="IPR011009">
    <property type="entry name" value="Kinase-like_dom_sf"/>
</dbReference>
<proteinExistence type="inferred from homology"/>
<feature type="region of interest" description="Disordered" evidence="17">
    <location>
        <begin position="1"/>
        <end position="71"/>
    </location>
</feature>
<dbReference type="PROSITE" id="PS00107">
    <property type="entry name" value="PROTEIN_KINASE_ATP"/>
    <property type="match status" value="1"/>
</dbReference>
<evidence type="ECO:0000313" key="20">
    <source>
        <dbReference type="Proteomes" id="UP000257200"/>
    </source>
</evidence>
<evidence type="ECO:0000256" key="3">
    <source>
        <dbReference type="ARBA" id="ARBA00012434"/>
    </source>
</evidence>
<dbReference type="GO" id="GO:0005737">
    <property type="term" value="C:cytoplasm"/>
    <property type="evidence" value="ECO:0007669"/>
    <property type="project" value="UniProtKB-SubCell"/>
</dbReference>
<evidence type="ECO:0000256" key="8">
    <source>
        <dbReference type="ARBA" id="ARBA00022741"/>
    </source>
</evidence>
<reference evidence="19" key="1">
    <citation type="submission" date="2025-08" db="UniProtKB">
        <authorList>
            <consortium name="Ensembl"/>
        </authorList>
    </citation>
    <scope>IDENTIFICATION</scope>
</reference>
<dbReference type="CTD" id="541526"/>
<dbReference type="InterPro" id="IPR000719">
    <property type="entry name" value="Prot_kinase_dom"/>
</dbReference>
<dbReference type="FunFam" id="1.10.510.10:FF:000091">
    <property type="entry name" value="Calcium/calmodulin-dependent protein kinase kinase 2 isoform 1"/>
    <property type="match status" value="1"/>
</dbReference>
<keyword evidence="20" id="KW-1185">Reference proteome</keyword>
<keyword evidence="10 15" id="KW-0067">ATP-binding</keyword>
<sequence length="495" mass="55114">MAMSSDPGCERLDPDSSTQASSLTDIMAAMTTKDLDGSAANSTRSSGAQQDGAQGKRTHPMRPHLTGRKLSLQERGTYLSGSGGSYTHISPRVARRPTVESKRVSISDSQDCIQLNQYKLKSEIGKGSYGVVKLAYNEDDDKHYAMKLVSKKKLMKQCGFPRRPPPRGPKAAQGEHPKILGPLERVYQEIAILKKLDHVNIVKLVEVLDDPSEDNLHMVFELMRKGPVMEVPTDEPLSEEQARLYFRDVILGMEYLHYQKIVHRDIKPSNLLLGDDGHVKIADFGVSNQFEGNDALLSSTAGTPAFMAPETLSDKRKSFSGKALDVWAMGVTLYCFVFGKCPFIDEYILALHNKIRTKPVDFPETPKISEELRTLLLRMLDKNPDTRITLPEIKMDQWVTQGGTDPLPLEEDHCSVVEVTEEDIQNSVKFVPSLSAVILVKAMLRKRSFSNPFECPSRREERSMSAPSSLLIKGSTGEGPREGELEDLHEDEPSS</sequence>